<keyword evidence="4" id="KW-0233">DNA recombination</keyword>
<dbReference type="PANTHER" id="PTHR30349">
    <property type="entry name" value="PHAGE INTEGRASE-RELATED"/>
    <property type="match status" value="1"/>
</dbReference>
<dbReference type="EMBL" id="JABBMT010000036">
    <property type="protein sequence ID" value="NMM42356.1"/>
    <property type="molecule type" value="Genomic_DNA"/>
</dbReference>
<dbReference type="PROSITE" id="PS51898">
    <property type="entry name" value="TYR_RECOMBINASE"/>
    <property type="match status" value="1"/>
</dbReference>
<dbReference type="InterPro" id="IPR050090">
    <property type="entry name" value="Tyrosine_recombinase_XerCD"/>
</dbReference>
<dbReference type="InterPro" id="IPR002104">
    <property type="entry name" value="Integrase_catalytic"/>
</dbReference>
<keyword evidence="2" id="KW-0229">DNA integration</keyword>
<dbReference type="InterPro" id="IPR011010">
    <property type="entry name" value="DNA_brk_join_enz"/>
</dbReference>
<comment type="similarity">
    <text evidence="1">Belongs to the 'phage' integrase family.</text>
</comment>
<dbReference type="PANTHER" id="PTHR30349:SF41">
    <property type="entry name" value="INTEGRASE_RECOMBINASE PROTEIN MJ0367-RELATED"/>
    <property type="match status" value="1"/>
</dbReference>
<sequence>MLEIDSKKYKTPLFICDDLTLMLLPSCFSHSLTKNQTIYVLERKVGKKGFVTQKLKENQIKRKQVELILEKLRNFLQWIEEYALSNSEVSIATHHNLSNKILNYYINDILIDKLKKSEGVVKKHVSALKAYYNYLANAGFTNIKNLMIEPRLQEQARDNKKPRTAVKYLTPELRSIIYQNTSSIRDELLLKTSGEVGLRSKENVGILLNDFEVGNKKHKGLLSLFKEMKDNPTKDEFKFYLQGKYTKAPRNGFGQPRNIFFTRELLLRMKEYYDNERPESDSDHFFLNDDTVYFGTPISVKRASLVFTKVCESVLEKQKNGMLPLDGQLLEKDHTHHVLRHSFGTDKFYYLAESRQIAIDNVTATSIVYLTVARLMGHNAEGEYASKTTKKYIRSCNIKKDFEEKQQWF</sequence>
<evidence type="ECO:0000256" key="2">
    <source>
        <dbReference type="ARBA" id="ARBA00022908"/>
    </source>
</evidence>
<dbReference type="Gene3D" id="1.10.443.10">
    <property type="entry name" value="Intergrase catalytic core"/>
    <property type="match status" value="1"/>
</dbReference>
<evidence type="ECO:0000313" key="7">
    <source>
        <dbReference type="Proteomes" id="UP000570493"/>
    </source>
</evidence>
<evidence type="ECO:0000256" key="4">
    <source>
        <dbReference type="ARBA" id="ARBA00023172"/>
    </source>
</evidence>
<reference evidence="6" key="1">
    <citation type="submission" date="2020-04" db="EMBL/GenBank/DDBJ databases">
        <title>Genome Sequencing for Pseudoaltermonas arctica.</title>
        <authorList>
            <person name="Elkins N.S."/>
        </authorList>
    </citation>
    <scope>NUCLEOTIDE SEQUENCE [LARGE SCALE GENOMIC DNA]</scope>
    <source>
        <strain evidence="6">NEC-BIFX-2020_0012</strain>
    </source>
</reference>
<evidence type="ECO:0000259" key="5">
    <source>
        <dbReference type="PROSITE" id="PS51898"/>
    </source>
</evidence>
<proteinExistence type="inferred from homology"/>
<organism evidence="6 7">
    <name type="scientific">Pseudoalteromonas arctica</name>
    <dbReference type="NCBI Taxonomy" id="394751"/>
    <lineage>
        <taxon>Bacteria</taxon>
        <taxon>Pseudomonadati</taxon>
        <taxon>Pseudomonadota</taxon>
        <taxon>Gammaproteobacteria</taxon>
        <taxon>Alteromonadales</taxon>
        <taxon>Pseudoalteromonadaceae</taxon>
        <taxon>Pseudoalteromonas</taxon>
    </lineage>
</organism>
<gene>
    <name evidence="6" type="ORF">HHO47_16395</name>
</gene>
<dbReference type="InterPro" id="IPR013762">
    <property type="entry name" value="Integrase-like_cat_sf"/>
</dbReference>
<keyword evidence="3" id="KW-0238">DNA-binding</keyword>
<dbReference type="SUPFAM" id="SSF56349">
    <property type="entry name" value="DNA breaking-rejoining enzymes"/>
    <property type="match status" value="1"/>
</dbReference>
<dbReference type="AlphaFoldDB" id="A0A7Y0DVG8"/>
<name>A0A7Y0DVG8_9GAMM</name>
<dbReference type="GO" id="GO:0015074">
    <property type="term" value="P:DNA integration"/>
    <property type="evidence" value="ECO:0007669"/>
    <property type="project" value="UniProtKB-KW"/>
</dbReference>
<dbReference type="GO" id="GO:0006310">
    <property type="term" value="P:DNA recombination"/>
    <property type="evidence" value="ECO:0007669"/>
    <property type="project" value="UniProtKB-KW"/>
</dbReference>
<protein>
    <submittedName>
        <fullName evidence="6">Site-specific integrase</fullName>
    </submittedName>
</protein>
<accession>A0A7Y0DVG8</accession>
<dbReference type="GO" id="GO:0003677">
    <property type="term" value="F:DNA binding"/>
    <property type="evidence" value="ECO:0007669"/>
    <property type="project" value="UniProtKB-KW"/>
</dbReference>
<evidence type="ECO:0000313" key="6">
    <source>
        <dbReference type="EMBL" id="NMM42356.1"/>
    </source>
</evidence>
<keyword evidence="7" id="KW-1185">Reference proteome</keyword>
<dbReference type="RefSeq" id="WP_169021270.1">
    <property type="nucleotide sequence ID" value="NZ_JABBMT010000036.1"/>
</dbReference>
<comment type="caution">
    <text evidence="6">The sequence shown here is derived from an EMBL/GenBank/DDBJ whole genome shotgun (WGS) entry which is preliminary data.</text>
</comment>
<dbReference type="Proteomes" id="UP000570493">
    <property type="component" value="Unassembled WGS sequence"/>
</dbReference>
<feature type="domain" description="Tyr recombinase" evidence="5">
    <location>
        <begin position="164"/>
        <end position="409"/>
    </location>
</feature>
<evidence type="ECO:0000256" key="1">
    <source>
        <dbReference type="ARBA" id="ARBA00008857"/>
    </source>
</evidence>
<evidence type="ECO:0000256" key="3">
    <source>
        <dbReference type="ARBA" id="ARBA00023125"/>
    </source>
</evidence>